<name>A0A146KG06_9EUKA</name>
<dbReference type="SUPFAM" id="SSF51445">
    <property type="entry name" value="(Trans)glycosidases"/>
    <property type="match status" value="1"/>
</dbReference>
<dbReference type="SMART" id="SM00642">
    <property type="entry name" value="Aamy"/>
    <property type="match status" value="1"/>
</dbReference>
<feature type="non-terminal residue" evidence="2">
    <location>
        <position position="517"/>
    </location>
</feature>
<dbReference type="InterPro" id="IPR045857">
    <property type="entry name" value="O16G_dom_2"/>
</dbReference>
<feature type="domain" description="Glycosyl hydrolase family 13 catalytic" evidence="1">
    <location>
        <begin position="13"/>
        <end position="397"/>
    </location>
</feature>
<organism evidence="2">
    <name type="scientific">Trepomonas sp. PC1</name>
    <dbReference type="NCBI Taxonomy" id="1076344"/>
    <lineage>
        <taxon>Eukaryota</taxon>
        <taxon>Metamonada</taxon>
        <taxon>Diplomonadida</taxon>
        <taxon>Hexamitidae</taxon>
        <taxon>Hexamitinae</taxon>
        <taxon>Trepomonas</taxon>
    </lineage>
</organism>
<evidence type="ECO:0000259" key="1">
    <source>
        <dbReference type="SMART" id="SM00642"/>
    </source>
</evidence>
<dbReference type="GO" id="GO:0009313">
    <property type="term" value="P:oligosaccharide catabolic process"/>
    <property type="evidence" value="ECO:0007669"/>
    <property type="project" value="TreeGrafter"/>
</dbReference>
<dbReference type="GO" id="GO:0004556">
    <property type="term" value="F:alpha-amylase activity"/>
    <property type="evidence" value="ECO:0007669"/>
    <property type="project" value="TreeGrafter"/>
</dbReference>
<dbReference type="InterPro" id="IPR006047">
    <property type="entry name" value="GH13_cat_dom"/>
</dbReference>
<proteinExistence type="predicted"/>
<dbReference type="Gene3D" id="3.90.400.10">
    <property type="entry name" value="Oligo-1,6-glucosidase, Domain 2"/>
    <property type="match status" value="1"/>
</dbReference>
<dbReference type="Gene3D" id="3.20.20.80">
    <property type="entry name" value="Glycosidases"/>
    <property type="match status" value="1"/>
</dbReference>
<dbReference type="AlphaFoldDB" id="A0A146KG06"/>
<reference evidence="2" key="1">
    <citation type="submission" date="2015-07" db="EMBL/GenBank/DDBJ databases">
        <title>Adaptation to a free-living lifestyle via gene acquisitions in the diplomonad Trepomonas sp. PC1.</title>
        <authorList>
            <person name="Xu F."/>
            <person name="Jerlstrom-Hultqvist J."/>
            <person name="Kolisko M."/>
            <person name="Simpson A.G.B."/>
            <person name="Roger A.J."/>
            <person name="Svard S.G."/>
            <person name="Andersson J.O."/>
        </authorList>
    </citation>
    <scope>NUCLEOTIDE SEQUENCE</scope>
    <source>
        <strain evidence="2">PC1</strain>
    </source>
</reference>
<sequence length="517" mass="60568">MNQEWWRRRVIYQIYPRSFQDTTGNGIGDLRGIIQKLPYLKELGIGAVWISPFFKSPMADHGYDVQDYREVDPLFGTNEDFADLLHQAHQIDIKIIIDLVLNHTSDQHPWFQEARKSKDSPKHDYYIWHDGPKPPNNWLALFELQSAWHYNPETDECYLSQFMKSQPEVNWRNPSLKQEMFDIMHFYLQMGVDGFRLDVANYYLKDEQLRSNPFALTTPNFMFQNHIYDRNLIEVNEIFKQMRQICDQYPDERMLIGEIFHTDPVVSARSQGNNDGLHLAYNFDFLFQKFSAQKLKTSAQKYLTLLESICPKNQPNFVLSNHDQSRHQQRYKEKDPQKQQNKMKLLATLIILLKGTPTLYYGEEIGMTDVKIPKQRRQDPISKAKFPINMFYRDPQRTPMQWSPKGGFSDAEPWLPYGDLSTNVETQLTDENSLLNFYKKLIHIRNEIEALQLGEIEFCEVGSDVICFKRVFNGETIVVMLNFGSTKFRVKAKNVLLQSGLDNGELSQFGVLVAKKT</sequence>
<evidence type="ECO:0000313" key="2">
    <source>
        <dbReference type="EMBL" id="JAP94406.1"/>
    </source>
</evidence>
<protein>
    <submittedName>
        <fullName evidence="2">Alpha amylase</fullName>
    </submittedName>
</protein>
<dbReference type="Pfam" id="PF00128">
    <property type="entry name" value="Alpha-amylase"/>
    <property type="match status" value="1"/>
</dbReference>
<dbReference type="PANTHER" id="PTHR10357:SF179">
    <property type="entry name" value="NEUTRAL AND BASIC AMINO ACID TRANSPORT PROTEIN RBAT"/>
    <property type="match status" value="1"/>
</dbReference>
<gene>
    <name evidence="2" type="ORF">TPC1_12954</name>
</gene>
<feature type="non-terminal residue" evidence="2">
    <location>
        <position position="1"/>
    </location>
</feature>
<dbReference type="InterPro" id="IPR017853">
    <property type="entry name" value="GH"/>
</dbReference>
<dbReference type="EMBL" id="GDID01002200">
    <property type="protein sequence ID" value="JAP94406.1"/>
    <property type="molecule type" value="Transcribed_RNA"/>
</dbReference>
<accession>A0A146KG06</accession>
<dbReference type="PANTHER" id="PTHR10357">
    <property type="entry name" value="ALPHA-AMYLASE FAMILY MEMBER"/>
    <property type="match status" value="1"/>
</dbReference>